<dbReference type="EMBL" id="KE344454">
    <property type="protein sequence ID" value="EXB62648.1"/>
    <property type="molecule type" value="Genomic_DNA"/>
</dbReference>
<feature type="compositionally biased region" description="Basic and acidic residues" evidence="1">
    <location>
        <begin position="67"/>
        <end position="77"/>
    </location>
</feature>
<keyword evidence="3" id="KW-1185">Reference proteome</keyword>
<name>W9R0E3_9ROSA</name>
<evidence type="ECO:0000256" key="1">
    <source>
        <dbReference type="SAM" id="MobiDB-lite"/>
    </source>
</evidence>
<evidence type="ECO:0000313" key="3">
    <source>
        <dbReference type="Proteomes" id="UP000030645"/>
    </source>
</evidence>
<reference evidence="3" key="1">
    <citation type="submission" date="2013-01" db="EMBL/GenBank/DDBJ databases">
        <title>Draft Genome Sequence of a Mulberry Tree, Morus notabilis C.K. Schneid.</title>
        <authorList>
            <person name="He N."/>
            <person name="Zhao S."/>
        </authorList>
    </citation>
    <scope>NUCLEOTIDE SEQUENCE</scope>
</reference>
<accession>W9R0E3</accession>
<protein>
    <submittedName>
        <fullName evidence="2">Uncharacterized protein</fullName>
    </submittedName>
</protein>
<dbReference type="AlphaFoldDB" id="W9R0E3"/>
<evidence type="ECO:0000313" key="2">
    <source>
        <dbReference type="EMBL" id="EXB62648.1"/>
    </source>
</evidence>
<feature type="region of interest" description="Disordered" evidence="1">
    <location>
        <begin position="55"/>
        <end position="77"/>
    </location>
</feature>
<sequence>MKPHANVLDIWPVLTSARRRSSDVFISERERRCQMEIFNVSRRRRRLQRRGLRRAPIAGAIEEGDEESKKEDERERE</sequence>
<proteinExistence type="predicted"/>
<organism evidence="2 3">
    <name type="scientific">Morus notabilis</name>
    <dbReference type="NCBI Taxonomy" id="981085"/>
    <lineage>
        <taxon>Eukaryota</taxon>
        <taxon>Viridiplantae</taxon>
        <taxon>Streptophyta</taxon>
        <taxon>Embryophyta</taxon>
        <taxon>Tracheophyta</taxon>
        <taxon>Spermatophyta</taxon>
        <taxon>Magnoliopsida</taxon>
        <taxon>eudicotyledons</taxon>
        <taxon>Gunneridae</taxon>
        <taxon>Pentapetalae</taxon>
        <taxon>rosids</taxon>
        <taxon>fabids</taxon>
        <taxon>Rosales</taxon>
        <taxon>Moraceae</taxon>
        <taxon>Moreae</taxon>
        <taxon>Morus</taxon>
    </lineage>
</organism>
<gene>
    <name evidence="2" type="ORF">L484_023944</name>
</gene>
<dbReference type="Proteomes" id="UP000030645">
    <property type="component" value="Unassembled WGS sequence"/>
</dbReference>